<gene>
    <name evidence="1" type="ORF">ERS007661_03469</name>
</gene>
<dbReference type="AlphaFoldDB" id="A0A655DHX2"/>
<organism evidence="1 2">
    <name type="scientific">Mycobacterium tuberculosis</name>
    <dbReference type="NCBI Taxonomy" id="1773"/>
    <lineage>
        <taxon>Bacteria</taxon>
        <taxon>Bacillati</taxon>
        <taxon>Actinomycetota</taxon>
        <taxon>Actinomycetes</taxon>
        <taxon>Mycobacteriales</taxon>
        <taxon>Mycobacteriaceae</taxon>
        <taxon>Mycobacterium</taxon>
        <taxon>Mycobacterium tuberculosis complex</taxon>
    </lineage>
</organism>
<name>A0A655DHX2_MYCTX</name>
<protein>
    <submittedName>
        <fullName evidence="1">Uncharacterized protein</fullName>
    </submittedName>
</protein>
<sequence length="188" mass="20023">MRSFCPGRSPQITVVRARSGRASVVISTRPGTSTSCSIPAAIISALARVRCMRSAPRSVRSCSTACSGLSRMADTRGSAEVSGTSSLVTSSDCTVTRTNSSIASTTYSIAATLRWASDTSRVDVTLTCLPAGERQCARRVSVPARRSRIRSWEINSPYRTSNGSSPTNRRKILPLVTSTTVWPASGYP</sequence>
<evidence type="ECO:0000313" key="2">
    <source>
        <dbReference type="Proteomes" id="UP000039217"/>
    </source>
</evidence>
<accession>A0A655DHX2</accession>
<reference evidence="1 2" key="1">
    <citation type="submission" date="2015-03" db="EMBL/GenBank/DDBJ databases">
        <authorList>
            <consortium name="Pathogen Informatics"/>
        </authorList>
    </citation>
    <scope>NUCLEOTIDE SEQUENCE [LARGE SCALE GENOMIC DNA]</scope>
    <source>
        <strain evidence="1 2">D00501624</strain>
    </source>
</reference>
<evidence type="ECO:0000313" key="1">
    <source>
        <dbReference type="EMBL" id="CNW04733.1"/>
    </source>
</evidence>
<proteinExistence type="predicted"/>
<dbReference type="EMBL" id="CQQC01001549">
    <property type="protein sequence ID" value="CNW04733.1"/>
    <property type="molecule type" value="Genomic_DNA"/>
</dbReference>
<dbReference type="Proteomes" id="UP000039217">
    <property type="component" value="Unassembled WGS sequence"/>
</dbReference>